<accession>A0A0C3CV45</accession>
<evidence type="ECO:0000256" key="2">
    <source>
        <dbReference type="ARBA" id="ARBA00022448"/>
    </source>
</evidence>
<keyword evidence="6" id="KW-0256">Endoplasmic reticulum</keyword>
<feature type="domain" description="Cytochrome b5 heme-binding" evidence="14">
    <location>
        <begin position="2"/>
        <end position="78"/>
    </location>
</feature>
<dbReference type="EMBL" id="KN832894">
    <property type="protein sequence ID" value="KIM93577.1"/>
    <property type="molecule type" value="Genomic_DNA"/>
</dbReference>
<dbReference type="PROSITE" id="PS50255">
    <property type="entry name" value="CYTOCHROME_B5_2"/>
    <property type="match status" value="1"/>
</dbReference>
<evidence type="ECO:0000256" key="10">
    <source>
        <dbReference type="ARBA" id="ARBA00023136"/>
    </source>
</evidence>
<evidence type="ECO:0000256" key="1">
    <source>
        <dbReference type="ARBA" id="ARBA00004131"/>
    </source>
</evidence>
<protein>
    <recommendedName>
        <fullName evidence="14">Cytochrome b5 heme-binding domain-containing protein</fullName>
    </recommendedName>
</protein>
<dbReference type="GO" id="GO:0020037">
    <property type="term" value="F:heme binding"/>
    <property type="evidence" value="ECO:0007669"/>
    <property type="project" value="UniProtKB-UniRule"/>
</dbReference>
<keyword evidence="5 13" id="KW-0479">Metal-binding</keyword>
<dbReference type="OrthoDB" id="260519at2759"/>
<keyword evidence="3 13" id="KW-0349">Heme</keyword>
<evidence type="ECO:0000313" key="16">
    <source>
        <dbReference type="Proteomes" id="UP000054321"/>
    </source>
</evidence>
<dbReference type="STRING" id="913774.A0A0C3CV45"/>
<keyword evidence="4" id="KW-0812">Transmembrane</keyword>
<dbReference type="AlphaFoldDB" id="A0A0C3CV45"/>
<evidence type="ECO:0000256" key="11">
    <source>
        <dbReference type="ARBA" id="ARBA00037877"/>
    </source>
</evidence>
<organism evidence="15 16">
    <name type="scientific">Oidiodendron maius (strain Zn)</name>
    <dbReference type="NCBI Taxonomy" id="913774"/>
    <lineage>
        <taxon>Eukaryota</taxon>
        <taxon>Fungi</taxon>
        <taxon>Dikarya</taxon>
        <taxon>Ascomycota</taxon>
        <taxon>Pezizomycotina</taxon>
        <taxon>Leotiomycetes</taxon>
        <taxon>Leotiomycetes incertae sedis</taxon>
        <taxon>Myxotrichaceae</taxon>
        <taxon>Oidiodendron</taxon>
    </lineage>
</organism>
<keyword evidence="7" id="KW-0492">Microsome</keyword>
<dbReference type="SMART" id="SM01117">
    <property type="entry name" value="Cyt-b5"/>
    <property type="match status" value="1"/>
</dbReference>
<evidence type="ECO:0000256" key="7">
    <source>
        <dbReference type="ARBA" id="ARBA00022848"/>
    </source>
</evidence>
<dbReference type="InterPro" id="IPR036400">
    <property type="entry name" value="Cyt_B5-like_heme/steroid_sf"/>
</dbReference>
<evidence type="ECO:0000256" key="12">
    <source>
        <dbReference type="ARBA" id="ARBA00038168"/>
    </source>
</evidence>
<evidence type="ECO:0000256" key="3">
    <source>
        <dbReference type="ARBA" id="ARBA00022617"/>
    </source>
</evidence>
<evidence type="ECO:0000256" key="9">
    <source>
        <dbReference type="ARBA" id="ARBA00023004"/>
    </source>
</evidence>
<name>A0A0C3CV45_OIDMZ</name>
<keyword evidence="10" id="KW-0472">Membrane</keyword>
<dbReference type="FunFam" id="3.10.120.10:FF:000002">
    <property type="entry name" value="Cytochrome b5 type B"/>
    <property type="match status" value="1"/>
</dbReference>
<proteinExistence type="inferred from homology"/>
<keyword evidence="16" id="KW-1185">Reference proteome</keyword>
<evidence type="ECO:0000256" key="4">
    <source>
        <dbReference type="ARBA" id="ARBA00022692"/>
    </source>
</evidence>
<reference evidence="16" key="2">
    <citation type="submission" date="2015-01" db="EMBL/GenBank/DDBJ databases">
        <title>Evolutionary Origins and Diversification of the Mycorrhizal Mutualists.</title>
        <authorList>
            <consortium name="DOE Joint Genome Institute"/>
            <consortium name="Mycorrhizal Genomics Consortium"/>
            <person name="Kohler A."/>
            <person name="Kuo A."/>
            <person name="Nagy L.G."/>
            <person name="Floudas D."/>
            <person name="Copeland A."/>
            <person name="Barry K.W."/>
            <person name="Cichocki N."/>
            <person name="Veneault-Fourrey C."/>
            <person name="LaButti K."/>
            <person name="Lindquist E.A."/>
            <person name="Lipzen A."/>
            <person name="Lundell T."/>
            <person name="Morin E."/>
            <person name="Murat C."/>
            <person name="Riley R."/>
            <person name="Ohm R."/>
            <person name="Sun H."/>
            <person name="Tunlid A."/>
            <person name="Henrissat B."/>
            <person name="Grigoriev I.V."/>
            <person name="Hibbett D.S."/>
            <person name="Martin F."/>
        </authorList>
    </citation>
    <scope>NUCLEOTIDE SEQUENCE [LARGE SCALE GENOMIC DNA]</scope>
    <source>
        <strain evidence="16">Zn</strain>
    </source>
</reference>
<dbReference type="HOGENOM" id="CLU_102602_3_2_1"/>
<dbReference type="InterPro" id="IPR001199">
    <property type="entry name" value="Cyt_B5-like_heme/steroid-bd"/>
</dbReference>
<dbReference type="Proteomes" id="UP000054321">
    <property type="component" value="Unassembled WGS sequence"/>
</dbReference>
<dbReference type="PANTHER" id="PTHR19359">
    <property type="entry name" value="CYTOCHROME B5"/>
    <property type="match status" value="1"/>
</dbReference>
<evidence type="ECO:0000256" key="13">
    <source>
        <dbReference type="RuleBase" id="RU362121"/>
    </source>
</evidence>
<dbReference type="InterPro" id="IPR050668">
    <property type="entry name" value="Cytochrome_b5"/>
</dbReference>
<gene>
    <name evidence="15" type="ORF">OIDMADRAFT_208040</name>
</gene>
<dbReference type="Pfam" id="PF00173">
    <property type="entry name" value="Cyt-b5"/>
    <property type="match status" value="1"/>
</dbReference>
<evidence type="ECO:0000259" key="14">
    <source>
        <dbReference type="PROSITE" id="PS50255"/>
    </source>
</evidence>
<dbReference type="PANTHER" id="PTHR19359:SF150">
    <property type="entry name" value="CYTOCHROME B5"/>
    <property type="match status" value="1"/>
</dbReference>
<dbReference type="Gene3D" id="3.10.120.10">
    <property type="entry name" value="Cytochrome b5-like heme/steroid binding domain"/>
    <property type="match status" value="1"/>
</dbReference>
<dbReference type="GO" id="GO:0046872">
    <property type="term" value="F:metal ion binding"/>
    <property type="evidence" value="ECO:0007669"/>
    <property type="project" value="UniProtKB-UniRule"/>
</dbReference>
<comment type="subcellular location">
    <subcellularLocation>
        <location evidence="1">Endoplasmic reticulum membrane</location>
        <topology evidence="1">Single-pass membrane protein</topology>
        <orientation evidence="1">Cytoplasmic side</orientation>
    </subcellularLocation>
    <subcellularLocation>
        <location evidence="11">Microsome membrane</location>
        <topology evidence="11">Single-pass membrane protein</topology>
        <orientation evidence="11">Cytoplasmic side</orientation>
    </subcellularLocation>
</comment>
<dbReference type="GO" id="GO:0005789">
    <property type="term" value="C:endoplasmic reticulum membrane"/>
    <property type="evidence" value="ECO:0007669"/>
    <property type="project" value="UniProtKB-SubCell"/>
</dbReference>
<comment type="similarity">
    <text evidence="12 13">Belongs to the cytochrome b5 family.</text>
</comment>
<evidence type="ECO:0000256" key="5">
    <source>
        <dbReference type="ARBA" id="ARBA00022723"/>
    </source>
</evidence>
<evidence type="ECO:0000256" key="6">
    <source>
        <dbReference type="ARBA" id="ARBA00022824"/>
    </source>
</evidence>
<dbReference type="InterPro" id="IPR018506">
    <property type="entry name" value="Cyt_B5_heme-BS"/>
</dbReference>
<dbReference type="PRINTS" id="PR00363">
    <property type="entry name" value="CYTOCHROMEB5"/>
</dbReference>
<reference evidence="15 16" key="1">
    <citation type="submission" date="2014-04" db="EMBL/GenBank/DDBJ databases">
        <authorList>
            <consortium name="DOE Joint Genome Institute"/>
            <person name="Kuo A."/>
            <person name="Martino E."/>
            <person name="Perotto S."/>
            <person name="Kohler A."/>
            <person name="Nagy L.G."/>
            <person name="Floudas D."/>
            <person name="Copeland A."/>
            <person name="Barry K.W."/>
            <person name="Cichocki N."/>
            <person name="Veneault-Fourrey C."/>
            <person name="LaButti K."/>
            <person name="Lindquist E.A."/>
            <person name="Lipzen A."/>
            <person name="Lundell T."/>
            <person name="Morin E."/>
            <person name="Murat C."/>
            <person name="Sun H."/>
            <person name="Tunlid A."/>
            <person name="Henrissat B."/>
            <person name="Grigoriev I.V."/>
            <person name="Hibbett D.S."/>
            <person name="Martin F."/>
            <person name="Nordberg H.P."/>
            <person name="Cantor M.N."/>
            <person name="Hua S.X."/>
        </authorList>
    </citation>
    <scope>NUCLEOTIDE SEQUENCE [LARGE SCALE GENOMIC DNA]</scope>
    <source>
        <strain evidence="15 16">Zn</strain>
    </source>
</reference>
<dbReference type="SUPFAM" id="SSF55856">
    <property type="entry name" value="Cytochrome b5-like heme/steroid binding domain"/>
    <property type="match status" value="1"/>
</dbReference>
<dbReference type="InParanoid" id="A0A0C3CV45"/>
<keyword evidence="2" id="KW-0813">Transport</keyword>
<evidence type="ECO:0000313" key="15">
    <source>
        <dbReference type="EMBL" id="KIM93577.1"/>
    </source>
</evidence>
<keyword evidence="8" id="KW-0249">Electron transport</keyword>
<dbReference type="FunCoup" id="A0A0C3CV45">
    <property type="interactions" value="799"/>
</dbReference>
<dbReference type="PROSITE" id="PS00191">
    <property type="entry name" value="CYTOCHROME_B5_1"/>
    <property type="match status" value="1"/>
</dbReference>
<sequence length="125" mass="13681">MLESLTYTEVATHRNPNDYYIVIHEKVYDISKFIDEHPGGEEVLKDVAGRDATVAFEDVGHSPDALNILTTLCIGVLKKQIGDSAASTKEPSQAFPTTTNESSSFRLCAIIICLVLGAYLAHRVL</sequence>
<evidence type="ECO:0000256" key="8">
    <source>
        <dbReference type="ARBA" id="ARBA00022982"/>
    </source>
</evidence>
<keyword evidence="9 13" id="KW-0408">Iron</keyword>